<dbReference type="Gene3D" id="2.170.300.10">
    <property type="entry name" value="Tie2 ligand-binding domain superfamily"/>
    <property type="match status" value="1"/>
</dbReference>
<feature type="signal peptide" evidence="1">
    <location>
        <begin position="1"/>
        <end position="23"/>
    </location>
</feature>
<dbReference type="Proteomes" id="UP000683360">
    <property type="component" value="Unassembled WGS sequence"/>
</dbReference>
<evidence type="ECO:0000313" key="2">
    <source>
        <dbReference type="EMBL" id="CAG2184873.1"/>
    </source>
</evidence>
<dbReference type="EMBL" id="CAJPWZ010000044">
    <property type="protein sequence ID" value="CAG2184873.1"/>
    <property type="molecule type" value="Genomic_DNA"/>
</dbReference>
<dbReference type="OrthoDB" id="6158807at2759"/>
<protein>
    <recommendedName>
        <fullName evidence="4">Fucolectin-related molecule</fullName>
    </recommendedName>
</protein>
<evidence type="ECO:0008006" key="4">
    <source>
        <dbReference type="Google" id="ProtNLM"/>
    </source>
</evidence>
<dbReference type="SUPFAM" id="SSF49785">
    <property type="entry name" value="Galactose-binding domain-like"/>
    <property type="match status" value="1"/>
</dbReference>
<evidence type="ECO:0000313" key="3">
    <source>
        <dbReference type="Proteomes" id="UP000683360"/>
    </source>
</evidence>
<sequence>MISRLHQGVLLIIVAANFLPVTAQINLALHGTVKQETTYTVSGVSYDANVAIEGPAINNWEDGCSSTGHQSETWWGLFLQRLAYITNVKAYYRKDEAHRMNDFRLYFANGSVYEKTELCFRDTGNQSQINLNQSIDCNLSPTRNIYYFNRNTYIELCYIEINGCWKGFGEKTVQYLVHLHVLTNIVILQMGAVFGDVTLVNVCKIVWSVQASALEDVNSDEQDNIVINSIVLIPLTSGLMAFLLYSGKRLDTDITIFAVCKYLTYVPPMLSGNNMVELCEIEIGGCPYRRYGDKCEHVCPENCLGQGQCDLISGNCLSGCSDGWVGEQCDQGCLKGTWGTNCTDTCSSKCINQDCYPGNGYCVLGCDPQNCRNNNCNNQTSVCTEGCVDGLNQPLVFIVNLLSSCVSIYLWNNFDTGDEFAALINRVYNTGTRHP</sequence>
<proteinExistence type="predicted"/>
<feature type="chain" id="PRO_5035800657" description="Fucolectin-related molecule" evidence="1">
    <location>
        <begin position="24"/>
        <end position="435"/>
    </location>
</feature>
<dbReference type="AlphaFoldDB" id="A0A8S3PMS1"/>
<dbReference type="InterPro" id="IPR008979">
    <property type="entry name" value="Galactose-bd-like_sf"/>
</dbReference>
<gene>
    <name evidence="2" type="ORF">MEDL_511</name>
</gene>
<reference evidence="2" key="1">
    <citation type="submission" date="2021-03" db="EMBL/GenBank/DDBJ databases">
        <authorList>
            <person name="Bekaert M."/>
        </authorList>
    </citation>
    <scope>NUCLEOTIDE SEQUENCE</scope>
</reference>
<evidence type="ECO:0000256" key="1">
    <source>
        <dbReference type="SAM" id="SignalP"/>
    </source>
</evidence>
<name>A0A8S3PMS1_MYTED</name>
<organism evidence="2 3">
    <name type="scientific">Mytilus edulis</name>
    <name type="common">Blue mussel</name>
    <dbReference type="NCBI Taxonomy" id="6550"/>
    <lineage>
        <taxon>Eukaryota</taxon>
        <taxon>Metazoa</taxon>
        <taxon>Spiralia</taxon>
        <taxon>Lophotrochozoa</taxon>
        <taxon>Mollusca</taxon>
        <taxon>Bivalvia</taxon>
        <taxon>Autobranchia</taxon>
        <taxon>Pteriomorphia</taxon>
        <taxon>Mytilida</taxon>
        <taxon>Mytiloidea</taxon>
        <taxon>Mytilidae</taxon>
        <taxon>Mytilinae</taxon>
        <taxon>Mytilus</taxon>
    </lineage>
</organism>
<dbReference type="PANTHER" id="PTHR26391">
    <property type="entry name" value="INACTIVE TYROSINE-PROTEIN KINASE 7"/>
    <property type="match status" value="1"/>
</dbReference>
<dbReference type="Gene3D" id="2.60.120.260">
    <property type="entry name" value="Galactose-binding domain-like"/>
    <property type="match status" value="1"/>
</dbReference>
<comment type="caution">
    <text evidence="2">The sequence shown here is derived from an EMBL/GenBank/DDBJ whole genome shotgun (WGS) entry which is preliminary data.</text>
</comment>
<dbReference type="PANTHER" id="PTHR26391:SF18">
    <property type="entry name" value="PROTEIN KINASE RECEPTOR TIE-1, PUTATIVE-RELATED"/>
    <property type="match status" value="1"/>
</dbReference>
<keyword evidence="1" id="KW-0732">Signal</keyword>
<accession>A0A8S3PMS1</accession>
<keyword evidence="3" id="KW-1185">Reference proteome</keyword>